<dbReference type="PROSITE" id="PS50948">
    <property type="entry name" value="PAN"/>
    <property type="match status" value="1"/>
</dbReference>
<sequence length="472" mass="53486">MVEIKQNLDRFKQVLFNWHTPDPSDVLLDNIGGPDECKTVCDSDRECVSVVAPCLGDGEITNCTLSHNRTLDVSDPENAPQFCNASGDDFERPGKILTDAHVNVARYEFDRLQPVTDFACWPISEEGAHPGKSIGQATTRTWDACAQICLGEKSTCDGFQYNEGTHHCTLYDILGESSDEERVQALEELVDTQSSLNCSMRGFANTAMKTSETMYDVYWWDHRLPGVSEDDAHEECHRMCAINRPDTKTYSLGKYIHYSNGAKHTSCQCWSNEPLPYFSRGNDYCNAELPDVRYDFAKSECSRSLTKCRKNSPYAGMWEYADYWSSRCGRGKVLRCCKKERQYEYDEEQFQFVIHRFERRTFDPSEPLYLRVNVAPGEVYDPEYKLEARLWARSRNGRGAAEMLSANWELAAVVEAKLASFAEMQTITASALASLEDPLQTVGRLFEQTSLASLTFEVMSLAAQASEYILLT</sequence>
<name>A0ABP0NAK9_9DINO</name>
<accession>A0ABP0NAK9</accession>
<feature type="domain" description="Apple" evidence="1">
    <location>
        <begin position="120"/>
        <end position="190"/>
    </location>
</feature>
<comment type="caution">
    <text evidence="2">The sequence shown here is derived from an EMBL/GenBank/DDBJ whole genome shotgun (WGS) entry which is preliminary data.</text>
</comment>
<evidence type="ECO:0000313" key="3">
    <source>
        <dbReference type="Proteomes" id="UP001642464"/>
    </source>
</evidence>
<dbReference type="InterPro" id="IPR003609">
    <property type="entry name" value="Pan_app"/>
</dbReference>
<dbReference type="Pfam" id="PF00024">
    <property type="entry name" value="PAN_1"/>
    <property type="match status" value="1"/>
</dbReference>
<evidence type="ECO:0000313" key="2">
    <source>
        <dbReference type="EMBL" id="CAK9060468.1"/>
    </source>
</evidence>
<organism evidence="2 3">
    <name type="scientific">Durusdinium trenchii</name>
    <dbReference type="NCBI Taxonomy" id="1381693"/>
    <lineage>
        <taxon>Eukaryota</taxon>
        <taxon>Sar</taxon>
        <taxon>Alveolata</taxon>
        <taxon>Dinophyceae</taxon>
        <taxon>Suessiales</taxon>
        <taxon>Symbiodiniaceae</taxon>
        <taxon>Durusdinium</taxon>
    </lineage>
</organism>
<protein>
    <recommendedName>
        <fullName evidence="1">Apple domain-containing protein</fullName>
    </recommendedName>
</protein>
<keyword evidence="3" id="KW-1185">Reference proteome</keyword>
<gene>
    <name evidence="2" type="ORF">SCF082_LOCUS31846</name>
</gene>
<dbReference type="Gene3D" id="3.50.4.10">
    <property type="entry name" value="Hepatocyte Growth Factor"/>
    <property type="match status" value="1"/>
</dbReference>
<evidence type="ECO:0000259" key="1">
    <source>
        <dbReference type="PROSITE" id="PS50948"/>
    </source>
</evidence>
<reference evidence="2 3" key="1">
    <citation type="submission" date="2024-02" db="EMBL/GenBank/DDBJ databases">
        <authorList>
            <person name="Chen Y."/>
            <person name="Shah S."/>
            <person name="Dougan E. K."/>
            <person name="Thang M."/>
            <person name="Chan C."/>
        </authorList>
    </citation>
    <scope>NUCLEOTIDE SEQUENCE [LARGE SCALE GENOMIC DNA]</scope>
</reference>
<dbReference type="SUPFAM" id="SSF57414">
    <property type="entry name" value="Hairpin loop containing domain-like"/>
    <property type="match status" value="1"/>
</dbReference>
<dbReference type="Proteomes" id="UP001642464">
    <property type="component" value="Unassembled WGS sequence"/>
</dbReference>
<proteinExistence type="predicted"/>
<feature type="non-terminal residue" evidence="2">
    <location>
        <position position="472"/>
    </location>
</feature>
<dbReference type="EMBL" id="CAXAMM010027244">
    <property type="protein sequence ID" value="CAK9060468.1"/>
    <property type="molecule type" value="Genomic_DNA"/>
</dbReference>